<feature type="transmembrane region" description="Helical" evidence="1">
    <location>
        <begin position="413"/>
        <end position="437"/>
    </location>
</feature>
<keyword evidence="1" id="KW-0812">Transmembrane</keyword>
<feature type="transmembrane region" description="Helical" evidence="1">
    <location>
        <begin position="354"/>
        <end position="378"/>
    </location>
</feature>
<protein>
    <recommendedName>
        <fullName evidence="4">Glycosyl hydrolase family 32 N-terminal domain-containing protein</fullName>
    </recommendedName>
</protein>
<evidence type="ECO:0000313" key="3">
    <source>
        <dbReference type="Proteomes" id="UP001199319"/>
    </source>
</evidence>
<dbReference type="InterPro" id="IPR023296">
    <property type="entry name" value="Glyco_hydro_beta-prop_sf"/>
</dbReference>
<feature type="transmembrane region" description="Helical" evidence="1">
    <location>
        <begin position="385"/>
        <end position="401"/>
    </location>
</feature>
<dbReference type="Proteomes" id="UP001199319">
    <property type="component" value="Unassembled WGS sequence"/>
</dbReference>
<reference evidence="2" key="1">
    <citation type="submission" date="2021-10" db="EMBL/GenBank/DDBJ databases">
        <title>Anaerobic single-cell dispensing facilitates the cultivation of human gut bacteria.</title>
        <authorList>
            <person name="Afrizal A."/>
        </authorList>
    </citation>
    <scope>NUCLEOTIDE SEQUENCE</scope>
    <source>
        <strain evidence="2">CLA-AA-H272</strain>
    </source>
</reference>
<dbReference type="RefSeq" id="WP_302929055.1">
    <property type="nucleotide sequence ID" value="NZ_JAJEPW010000027.1"/>
</dbReference>
<dbReference type="Gene3D" id="2.115.10.20">
    <property type="entry name" value="Glycosyl hydrolase domain, family 43"/>
    <property type="match status" value="2"/>
</dbReference>
<sequence>MKRATAFTVLLLALLTFGCLGCVLTLTDYFAPAFSQSEGSAVLNIETYIDGQNQPTHPAVIDMKREWNGYRYWMSYSPYPNADGAEENPCIGVSNDMIHWTTPDGLYNPIAFNEETACDELKDPHIVYNNDLNRMEIWYLGRTDSTIKSGGTLLLFRKVSSDGVHWSEYEIMRDLVGYLSPSIVYSEGKYKLWAIEPSTSGREGALAYSESTDGDTWTPFEKCTFGGYYGIEKIWHGAVSLDDTYRFAFIEDSGKSNTILYTESHDGITWESPVPIVRKENFWKAFYRPCILYSDSRLYCIYGVITQDNEWYLSMSMGDSVDNLHGISTQDIGNSKVNMTISEKHTLSNLTKNVYHFVQSICRPELLLICAAVAILLLIVRKCSFILLWGGSWLLGVLRFYSQMRGIPLSEKFWLLFSVGAINAVCSLAIQQVINWLDVRRERAR</sequence>
<keyword evidence="1" id="KW-1133">Transmembrane helix</keyword>
<dbReference type="EMBL" id="JAJEPW010000027">
    <property type="protein sequence ID" value="MCC2129818.1"/>
    <property type="molecule type" value="Genomic_DNA"/>
</dbReference>
<name>A0AAE3AH25_9FIRM</name>
<gene>
    <name evidence="2" type="ORF">LKD37_09850</name>
</gene>
<keyword evidence="1" id="KW-0472">Membrane</keyword>
<accession>A0AAE3AH25</accession>
<dbReference type="AlphaFoldDB" id="A0AAE3AH25"/>
<evidence type="ECO:0008006" key="4">
    <source>
        <dbReference type="Google" id="ProtNLM"/>
    </source>
</evidence>
<proteinExistence type="predicted"/>
<evidence type="ECO:0000313" key="2">
    <source>
        <dbReference type="EMBL" id="MCC2129818.1"/>
    </source>
</evidence>
<keyword evidence="3" id="KW-1185">Reference proteome</keyword>
<comment type="caution">
    <text evidence="2">The sequence shown here is derived from an EMBL/GenBank/DDBJ whole genome shotgun (WGS) entry which is preliminary data.</text>
</comment>
<dbReference type="PROSITE" id="PS51257">
    <property type="entry name" value="PROKAR_LIPOPROTEIN"/>
    <property type="match status" value="1"/>
</dbReference>
<organism evidence="2 3">
    <name type="scientific">Brotocaccenecus cirricatena</name>
    <dbReference type="NCBI Taxonomy" id="3064195"/>
    <lineage>
        <taxon>Bacteria</taxon>
        <taxon>Bacillati</taxon>
        <taxon>Bacillota</taxon>
        <taxon>Clostridia</taxon>
        <taxon>Eubacteriales</taxon>
        <taxon>Oscillospiraceae</taxon>
        <taxon>Brotocaccenecus</taxon>
    </lineage>
</organism>
<dbReference type="SUPFAM" id="SSF75005">
    <property type="entry name" value="Arabinanase/levansucrase/invertase"/>
    <property type="match status" value="1"/>
</dbReference>
<evidence type="ECO:0000256" key="1">
    <source>
        <dbReference type="SAM" id="Phobius"/>
    </source>
</evidence>